<feature type="compositionally biased region" description="Basic and acidic residues" evidence="1">
    <location>
        <begin position="56"/>
        <end position="74"/>
    </location>
</feature>
<name>A0A4Y2FDL5_ARAVE</name>
<accession>A0A4Y2FDL5</accession>
<dbReference type="Proteomes" id="UP000499080">
    <property type="component" value="Unassembled WGS sequence"/>
</dbReference>
<gene>
    <name evidence="2" type="ORF">AVEN_254297_1</name>
</gene>
<reference evidence="2 3" key="1">
    <citation type="journal article" date="2019" name="Sci. Rep.">
        <title>Orb-weaving spider Araneus ventricosus genome elucidates the spidroin gene catalogue.</title>
        <authorList>
            <person name="Kono N."/>
            <person name="Nakamura H."/>
            <person name="Ohtoshi R."/>
            <person name="Moran D.A.P."/>
            <person name="Shinohara A."/>
            <person name="Yoshida Y."/>
            <person name="Fujiwara M."/>
            <person name="Mori M."/>
            <person name="Tomita M."/>
            <person name="Arakawa K."/>
        </authorList>
    </citation>
    <scope>NUCLEOTIDE SEQUENCE [LARGE SCALE GENOMIC DNA]</scope>
</reference>
<dbReference type="AlphaFoldDB" id="A0A4Y2FDL5"/>
<organism evidence="2 3">
    <name type="scientific">Araneus ventricosus</name>
    <name type="common">Orbweaver spider</name>
    <name type="synonym">Epeira ventricosa</name>
    <dbReference type="NCBI Taxonomy" id="182803"/>
    <lineage>
        <taxon>Eukaryota</taxon>
        <taxon>Metazoa</taxon>
        <taxon>Ecdysozoa</taxon>
        <taxon>Arthropoda</taxon>
        <taxon>Chelicerata</taxon>
        <taxon>Arachnida</taxon>
        <taxon>Araneae</taxon>
        <taxon>Araneomorphae</taxon>
        <taxon>Entelegynae</taxon>
        <taxon>Araneoidea</taxon>
        <taxon>Araneidae</taxon>
        <taxon>Araneus</taxon>
    </lineage>
</organism>
<keyword evidence="3" id="KW-1185">Reference proteome</keyword>
<sequence length="171" mass="19226">MGSTILSEFNPSGAARTNKCNFIQQPVSIPRYFTSYNLSASFTGDHPPQCTGFSHSEVKRDPRNRNRSPDHLERCPQSTRNKFLSVLTTATRGLLIPFLPPTPHKTQKCRKEMCFCVSSGHIIFSLARTQRESIVIVKKFELEILTNLHVLDLGMAANAKITGFRFFSPPV</sequence>
<dbReference type="EMBL" id="BGPR01000867">
    <property type="protein sequence ID" value="GBM38389.1"/>
    <property type="molecule type" value="Genomic_DNA"/>
</dbReference>
<protein>
    <submittedName>
        <fullName evidence="2">Uncharacterized protein</fullName>
    </submittedName>
</protein>
<evidence type="ECO:0000313" key="3">
    <source>
        <dbReference type="Proteomes" id="UP000499080"/>
    </source>
</evidence>
<proteinExistence type="predicted"/>
<evidence type="ECO:0000256" key="1">
    <source>
        <dbReference type="SAM" id="MobiDB-lite"/>
    </source>
</evidence>
<feature type="region of interest" description="Disordered" evidence="1">
    <location>
        <begin position="51"/>
        <end position="74"/>
    </location>
</feature>
<evidence type="ECO:0000313" key="2">
    <source>
        <dbReference type="EMBL" id="GBM38389.1"/>
    </source>
</evidence>
<comment type="caution">
    <text evidence="2">The sequence shown here is derived from an EMBL/GenBank/DDBJ whole genome shotgun (WGS) entry which is preliminary data.</text>
</comment>